<evidence type="ECO:0000256" key="2">
    <source>
        <dbReference type="ARBA" id="ARBA00022676"/>
    </source>
</evidence>
<dbReference type="AlphaFoldDB" id="A0A0F5JP87"/>
<dbReference type="InterPro" id="IPR029044">
    <property type="entry name" value="Nucleotide-diphossugar_trans"/>
</dbReference>
<dbReference type="EMBL" id="AQHW01000003">
    <property type="protein sequence ID" value="KKB59626.1"/>
    <property type="molecule type" value="Genomic_DNA"/>
</dbReference>
<evidence type="ECO:0000256" key="1">
    <source>
        <dbReference type="ARBA" id="ARBA00006739"/>
    </source>
</evidence>
<keyword evidence="3" id="KW-0808">Transferase</keyword>
<protein>
    <recommendedName>
        <fullName evidence="5">Glycosyltransferase 2-like domain-containing protein</fullName>
    </recommendedName>
</protein>
<organism evidence="6 7">
    <name type="scientific">Parabacteroides gordonii MS-1 = DSM 23371</name>
    <dbReference type="NCBI Taxonomy" id="1203610"/>
    <lineage>
        <taxon>Bacteria</taxon>
        <taxon>Pseudomonadati</taxon>
        <taxon>Bacteroidota</taxon>
        <taxon>Bacteroidia</taxon>
        <taxon>Bacteroidales</taxon>
        <taxon>Tannerellaceae</taxon>
        <taxon>Parabacteroides</taxon>
    </lineage>
</organism>
<reference evidence="6 7" key="1">
    <citation type="submission" date="2013-04" db="EMBL/GenBank/DDBJ databases">
        <title>The Genome Sequence of Parabacteroides gordonii DSM 23371.</title>
        <authorList>
            <consortium name="The Broad Institute Genomics Platform"/>
            <person name="Earl A."/>
            <person name="Ward D."/>
            <person name="Feldgarden M."/>
            <person name="Gevers D."/>
            <person name="Martens E."/>
            <person name="Sakamoto M."/>
            <person name="Benno Y."/>
            <person name="Suzuki N."/>
            <person name="Matsunaga N."/>
            <person name="Koshihara K."/>
            <person name="Seki M."/>
            <person name="Komiya H."/>
            <person name="Walker B."/>
            <person name="Young S."/>
            <person name="Zeng Q."/>
            <person name="Gargeya S."/>
            <person name="Fitzgerald M."/>
            <person name="Haas B."/>
            <person name="Abouelleil A."/>
            <person name="Allen A.W."/>
            <person name="Alvarado L."/>
            <person name="Arachchi H.M."/>
            <person name="Berlin A.M."/>
            <person name="Chapman S.B."/>
            <person name="Gainer-Dewar J."/>
            <person name="Goldberg J."/>
            <person name="Griggs A."/>
            <person name="Gujja S."/>
            <person name="Hansen M."/>
            <person name="Howarth C."/>
            <person name="Imamovic A."/>
            <person name="Ireland A."/>
            <person name="Larimer J."/>
            <person name="McCowan C."/>
            <person name="Murphy C."/>
            <person name="Pearson M."/>
            <person name="Poon T.W."/>
            <person name="Priest M."/>
            <person name="Roberts A."/>
            <person name="Saif S."/>
            <person name="Shea T."/>
            <person name="Sisk P."/>
            <person name="Sykes S."/>
            <person name="Wortman J."/>
            <person name="Nusbaum C."/>
            <person name="Birren B."/>
        </authorList>
    </citation>
    <scope>NUCLEOTIDE SEQUENCE [LARGE SCALE GENOMIC DNA]</scope>
    <source>
        <strain evidence="6 7">MS-1</strain>
    </source>
</reference>
<feature type="transmembrane region" description="Helical" evidence="4">
    <location>
        <begin position="353"/>
        <end position="371"/>
    </location>
</feature>
<dbReference type="Pfam" id="PF00535">
    <property type="entry name" value="Glycos_transf_2"/>
    <property type="match status" value="1"/>
</dbReference>
<dbReference type="Proteomes" id="UP000033035">
    <property type="component" value="Unassembled WGS sequence"/>
</dbReference>
<feature type="transmembrane region" description="Helical" evidence="4">
    <location>
        <begin position="301"/>
        <end position="333"/>
    </location>
</feature>
<evidence type="ECO:0000313" key="7">
    <source>
        <dbReference type="Proteomes" id="UP000033035"/>
    </source>
</evidence>
<evidence type="ECO:0000256" key="4">
    <source>
        <dbReference type="SAM" id="Phobius"/>
    </source>
</evidence>
<dbReference type="RefSeq" id="WP_044192201.1">
    <property type="nucleotide sequence ID" value="NZ_AUAE01000019.1"/>
</dbReference>
<evidence type="ECO:0000256" key="3">
    <source>
        <dbReference type="ARBA" id="ARBA00022679"/>
    </source>
</evidence>
<feature type="transmembrane region" description="Helical" evidence="4">
    <location>
        <begin position="12"/>
        <end position="31"/>
    </location>
</feature>
<dbReference type="PANTHER" id="PTHR43630:SF1">
    <property type="entry name" value="POLY-BETA-1,6-N-ACETYL-D-GLUCOSAMINE SYNTHASE"/>
    <property type="match status" value="1"/>
</dbReference>
<comment type="similarity">
    <text evidence="1">Belongs to the glycosyltransferase 2 family.</text>
</comment>
<sequence length="390" mass="44908">MRDLLIFNNIELILAGTIAGLFIIQLLYYLVTYSRPLKESKRNDTEKKEAQPAVSVIVYAKNESENLRKHLPSLLAQEYPEYEVIVVNDGSTDESDEVLKKLKNDNQHLYHTYIPEDVKYLSRKKLALTVGIKAAHHDILLFTEANCEPISKNWISTMARNYDKETSIVLGFCAYGNHKGFFHKLVAYDNLMSGLQYISAALTRHPYVGNGRNLSYKKDLFFAHKGYYKSLSLHAGDDDLFINESANSKNTRVEYSAESITEMAKIERFSMWKEMKVSRAATHRHYKGGTLTFYRMESFSYFLFFLTVIAAIVTGIFGNWLLSVLAGLLYISRFAVKATVLHKSALLLQQRPVTGWLFFLELILPLFNLYVRIYRAFRGKNDYTFRLGNK</sequence>
<keyword evidence="2" id="KW-0328">Glycosyltransferase</keyword>
<evidence type="ECO:0000259" key="5">
    <source>
        <dbReference type="Pfam" id="PF00535"/>
    </source>
</evidence>
<dbReference type="InterPro" id="IPR001173">
    <property type="entry name" value="Glyco_trans_2-like"/>
</dbReference>
<keyword evidence="4" id="KW-0812">Transmembrane</keyword>
<dbReference type="HOGENOM" id="CLU_055604_0_1_10"/>
<dbReference type="Gene3D" id="3.90.550.10">
    <property type="entry name" value="Spore Coat Polysaccharide Biosynthesis Protein SpsA, Chain A"/>
    <property type="match status" value="1"/>
</dbReference>
<dbReference type="PANTHER" id="PTHR43630">
    <property type="entry name" value="POLY-BETA-1,6-N-ACETYL-D-GLUCOSAMINE SYNTHASE"/>
    <property type="match status" value="1"/>
</dbReference>
<keyword evidence="7" id="KW-1185">Reference proteome</keyword>
<keyword evidence="4" id="KW-1133">Transmembrane helix</keyword>
<evidence type="ECO:0000313" key="6">
    <source>
        <dbReference type="EMBL" id="KKB59626.1"/>
    </source>
</evidence>
<dbReference type="STRING" id="1203610.HMPREF1536_00607"/>
<dbReference type="SUPFAM" id="SSF53448">
    <property type="entry name" value="Nucleotide-diphospho-sugar transferases"/>
    <property type="match status" value="1"/>
</dbReference>
<dbReference type="GO" id="GO:0016757">
    <property type="term" value="F:glycosyltransferase activity"/>
    <property type="evidence" value="ECO:0007669"/>
    <property type="project" value="UniProtKB-KW"/>
</dbReference>
<keyword evidence="4" id="KW-0472">Membrane</keyword>
<name>A0A0F5JP87_9BACT</name>
<gene>
    <name evidence="6" type="ORF">HMPREF1536_00607</name>
</gene>
<proteinExistence type="inferred from homology"/>
<dbReference type="PATRIC" id="fig|1203610.3.peg.626"/>
<comment type="caution">
    <text evidence="6">The sequence shown here is derived from an EMBL/GenBank/DDBJ whole genome shotgun (WGS) entry which is preliminary data.</text>
</comment>
<feature type="domain" description="Glycosyltransferase 2-like" evidence="5">
    <location>
        <begin position="55"/>
        <end position="183"/>
    </location>
</feature>
<accession>A0A0F5JP87</accession>